<dbReference type="AlphaFoldDB" id="A0A4R3HYT2"/>
<dbReference type="InterPro" id="IPR010982">
    <property type="entry name" value="Lambda_DNA-bd_dom_sf"/>
</dbReference>
<gene>
    <name evidence="2" type="ORF">EDC30_102276</name>
</gene>
<comment type="caution">
    <text evidence="2">The sequence shown here is derived from an EMBL/GenBank/DDBJ whole genome shotgun (WGS) entry which is preliminary data.</text>
</comment>
<protein>
    <recommendedName>
        <fullName evidence="4">HTH cro/C1-type domain-containing protein</fullName>
    </recommendedName>
</protein>
<evidence type="ECO:0008006" key="4">
    <source>
        <dbReference type="Google" id="ProtNLM"/>
    </source>
</evidence>
<reference evidence="2 3" key="1">
    <citation type="submission" date="2019-03" db="EMBL/GenBank/DDBJ databases">
        <title>Genomic Encyclopedia of Type Strains, Phase IV (KMG-IV): sequencing the most valuable type-strain genomes for metagenomic binning, comparative biology and taxonomic classification.</title>
        <authorList>
            <person name="Goeker M."/>
        </authorList>
    </citation>
    <scope>NUCLEOTIDE SEQUENCE [LARGE SCALE GENOMIC DNA]</scope>
    <source>
        <strain evidence="2 3">DSM 7445</strain>
    </source>
</reference>
<dbReference type="GO" id="GO:0003677">
    <property type="term" value="F:DNA binding"/>
    <property type="evidence" value="ECO:0007669"/>
    <property type="project" value="InterPro"/>
</dbReference>
<proteinExistence type="predicted"/>
<dbReference type="OrthoDB" id="8776558at2"/>
<dbReference type="SUPFAM" id="SSF47413">
    <property type="entry name" value="lambda repressor-like DNA-binding domains"/>
    <property type="match status" value="1"/>
</dbReference>
<keyword evidence="3" id="KW-1185">Reference proteome</keyword>
<evidence type="ECO:0000256" key="1">
    <source>
        <dbReference type="SAM" id="MobiDB-lite"/>
    </source>
</evidence>
<name>A0A4R3HYT2_PAULE</name>
<dbReference type="EMBL" id="SLZQ01000002">
    <property type="protein sequence ID" value="TCS38537.1"/>
    <property type="molecule type" value="Genomic_DNA"/>
</dbReference>
<dbReference type="RefSeq" id="WP_132257608.1">
    <property type="nucleotide sequence ID" value="NZ_SLZQ01000002.1"/>
</dbReference>
<evidence type="ECO:0000313" key="3">
    <source>
        <dbReference type="Proteomes" id="UP000295382"/>
    </source>
</evidence>
<accession>A0A4R3HYT2</accession>
<evidence type="ECO:0000313" key="2">
    <source>
        <dbReference type="EMBL" id="TCS38537.1"/>
    </source>
</evidence>
<dbReference type="Proteomes" id="UP000295382">
    <property type="component" value="Unassembled WGS sequence"/>
</dbReference>
<feature type="region of interest" description="Disordered" evidence="1">
    <location>
        <begin position="81"/>
        <end position="114"/>
    </location>
</feature>
<organism evidence="2 3">
    <name type="scientific">Paucimonas lemoignei</name>
    <name type="common">Pseudomonas lemoignei</name>
    <dbReference type="NCBI Taxonomy" id="29443"/>
    <lineage>
        <taxon>Bacteria</taxon>
        <taxon>Pseudomonadati</taxon>
        <taxon>Pseudomonadota</taxon>
        <taxon>Betaproteobacteria</taxon>
        <taxon>Burkholderiales</taxon>
        <taxon>Burkholderiaceae</taxon>
        <taxon>Paucimonas</taxon>
    </lineage>
</organism>
<sequence length="114" mass="12874">MAEHALSSQESYNPNHLLDFLLEKMSLKNDAALSRKLEVAPPVISKIRHRRLPIGASLLIRMHEVTGMSIRDLRDLMGDRRTKYRLSDAQGKPKPAETTANAQPQQHQSGSMHH</sequence>
<feature type="compositionally biased region" description="Polar residues" evidence="1">
    <location>
        <begin position="98"/>
        <end position="114"/>
    </location>
</feature>